<dbReference type="InterPro" id="IPR039422">
    <property type="entry name" value="MarR/SlyA-like"/>
</dbReference>
<proteinExistence type="predicted"/>
<dbReference type="PROSITE" id="PS50995">
    <property type="entry name" value="HTH_MARR_2"/>
    <property type="match status" value="1"/>
</dbReference>
<evidence type="ECO:0000256" key="2">
    <source>
        <dbReference type="ARBA" id="ARBA00023125"/>
    </source>
</evidence>
<evidence type="ECO:0000256" key="1">
    <source>
        <dbReference type="ARBA" id="ARBA00023015"/>
    </source>
</evidence>
<dbReference type="InterPro" id="IPR036390">
    <property type="entry name" value="WH_DNA-bd_sf"/>
</dbReference>
<protein>
    <submittedName>
        <fullName evidence="5">MarR family transcriptional regulator</fullName>
    </submittedName>
</protein>
<dbReference type="GO" id="GO:0006950">
    <property type="term" value="P:response to stress"/>
    <property type="evidence" value="ECO:0007669"/>
    <property type="project" value="TreeGrafter"/>
</dbReference>
<organism evidence="5 6">
    <name type="scientific">Bordetella trematum</name>
    <dbReference type="NCBI Taxonomy" id="123899"/>
    <lineage>
        <taxon>Bacteria</taxon>
        <taxon>Pseudomonadati</taxon>
        <taxon>Pseudomonadota</taxon>
        <taxon>Betaproteobacteria</taxon>
        <taxon>Burkholderiales</taxon>
        <taxon>Alcaligenaceae</taxon>
        <taxon>Bordetella</taxon>
    </lineage>
</organism>
<gene>
    <name evidence="5" type="primary">slyA_2</name>
    <name evidence="5" type="ORF">SAMEA3906487_03560</name>
</gene>
<evidence type="ECO:0000256" key="3">
    <source>
        <dbReference type="ARBA" id="ARBA00023163"/>
    </source>
</evidence>
<keyword evidence="2" id="KW-0238">DNA-binding</keyword>
<dbReference type="InterPro" id="IPR023187">
    <property type="entry name" value="Tscrpt_reg_MarR-type_CS"/>
</dbReference>
<dbReference type="GO" id="GO:0003700">
    <property type="term" value="F:DNA-binding transcription factor activity"/>
    <property type="evidence" value="ECO:0007669"/>
    <property type="project" value="InterPro"/>
</dbReference>
<dbReference type="KEGG" id="btrm:SAMEA390648703560"/>
<dbReference type="SMART" id="SM00347">
    <property type="entry name" value="HTH_MARR"/>
    <property type="match status" value="1"/>
</dbReference>
<dbReference type="AlphaFoldDB" id="A0A157R497"/>
<sequence length="160" mass="17430">MQLMKPPSDSQLLAMTANLMVLSRAYRGAADKALADFGLSQATAWPVILTGRLGDGVRQGALAEALGVEGPSLVRVLDQLVSAGLLERREDAQDRRARTIHLTPAGQALRERVESVLVQLRRQLFQDVSEADLDICLRTFEQLKHALGRTSAASLKDLQS</sequence>
<evidence type="ECO:0000313" key="5">
    <source>
        <dbReference type="EMBL" id="SAI73193.1"/>
    </source>
</evidence>
<accession>A0A157R497</accession>
<reference evidence="5 6" key="1">
    <citation type="submission" date="2016-04" db="EMBL/GenBank/DDBJ databases">
        <authorList>
            <consortium name="Pathogen Informatics"/>
        </authorList>
    </citation>
    <scope>NUCLEOTIDE SEQUENCE [LARGE SCALE GENOMIC DNA]</scope>
    <source>
        <strain evidence="5 6">H044680328</strain>
    </source>
</reference>
<keyword evidence="3" id="KW-0804">Transcription</keyword>
<dbReference type="STRING" id="123899.SAMEA3906487_03560"/>
<dbReference type="PANTHER" id="PTHR33164:SF64">
    <property type="entry name" value="TRANSCRIPTIONAL REGULATOR SLYA"/>
    <property type="match status" value="1"/>
</dbReference>
<dbReference type="PANTHER" id="PTHR33164">
    <property type="entry name" value="TRANSCRIPTIONAL REGULATOR, MARR FAMILY"/>
    <property type="match status" value="1"/>
</dbReference>
<feature type="domain" description="HTH marR-type" evidence="4">
    <location>
        <begin position="12"/>
        <end position="152"/>
    </location>
</feature>
<dbReference type="eggNOG" id="COG1846">
    <property type="taxonomic scope" value="Bacteria"/>
</dbReference>
<dbReference type="Pfam" id="PF12802">
    <property type="entry name" value="MarR_2"/>
    <property type="match status" value="1"/>
</dbReference>
<dbReference type="Proteomes" id="UP000076825">
    <property type="component" value="Chromosome 1"/>
</dbReference>
<dbReference type="InterPro" id="IPR000835">
    <property type="entry name" value="HTH_MarR-typ"/>
</dbReference>
<dbReference type="Gene3D" id="1.10.10.10">
    <property type="entry name" value="Winged helix-like DNA-binding domain superfamily/Winged helix DNA-binding domain"/>
    <property type="match status" value="1"/>
</dbReference>
<keyword evidence="1" id="KW-0805">Transcription regulation</keyword>
<dbReference type="PROSITE" id="PS01117">
    <property type="entry name" value="HTH_MARR_1"/>
    <property type="match status" value="1"/>
</dbReference>
<dbReference type="PRINTS" id="PR00598">
    <property type="entry name" value="HTHMARR"/>
</dbReference>
<evidence type="ECO:0000259" key="4">
    <source>
        <dbReference type="PROSITE" id="PS50995"/>
    </source>
</evidence>
<dbReference type="PATRIC" id="fig|123899.6.peg.3561"/>
<name>A0A157R497_9BORD</name>
<dbReference type="GO" id="GO:0003677">
    <property type="term" value="F:DNA binding"/>
    <property type="evidence" value="ECO:0007669"/>
    <property type="project" value="UniProtKB-KW"/>
</dbReference>
<keyword evidence="6" id="KW-1185">Reference proteome</keyword>
<evidence type="ECO:0000313" key="6">
    <source>
        <dbReference type="Proteomes" id="UP000076825"/>
    </source>
</evidence>
<dbReference type="SUPFAM" id="SSF46785">
    <property type="entry name" value="Winged helix' DNA-binding domain"/>
    <property type="match status" value="1"/>
</dbReference>
<dbReference type="InterPro" id="IPR036388">
    <property type="entry name" value="WH-like_DNA-bd_sf"/>
</dbReference>
<dbReference type="EMBL" id="LT546645">
    <property type="protein sequence ID" value="SAI73193.1"/>
    <property type="molecule type" value="Genomic_DNA"/>
</dbReference>